<keyword evidence="3" id="KW-1185">Reference proteome</keyword>
<dbReference type="Pfam" id="PF24864">
    <property type="entry name" value="DUF7730"/>
    <property type="match status" value="1"/>
</dbReference>
<comment type="caution">
    <text evidence="2">The sequence shown here is derived from an EMBL/GenBank/DDBJ whole genome shotgun (WGS) entry which is preliminary data.</text>
</comment>
<dbReference type="InterPro" id="IPR056632">
    <property type="entry name" value="DUF7730"/>
</dbReference>
<dbReference type="PANTHER" id="PTHR38790">
    <property type="entry name" value="2EXR DOMAIN-CONTAINING PROTEIN-RELATED"/>
    <property type="match status" value="1"/>
</dbReference>
<dbReference type="GeneID" id="68297066"/>
<gene>
    <name evidence="2" type="ORF">CKM354_001149100</name>
</gene>
<evidence type="ECO:0000313" key="3">
    <source>
        <dbReference type="Proteomes" id="UP000825890"/>
    </source>
</evidence>
<dbReference type="OrthoDB" id="4757095at2759"/>
<accession>A0A9P3CT77</accession>
<dbReference type="PANTHER" id="PTHR38790:SF9">
    <property type="entry name" value="F-BOX DOMAIN-CONTAINING PROTEIN"/>
    <property type="match status" value="1"/>
</dbReference>
<evidence type="ECO:0000259" key="1">
    <source>
        <dbReference type="Pfam" id="PF24864"/>
    </source>
</evidence>
<sequence>MRGRLRGFGRDAGRFITDLARLFLYVCCCCCSEFSNLGRRSCVVKLKDYPDVPEPPLRPLPAARPGTPSSDPNLQTQCLLLTRLPVEIRLLIWELVLGPRFEDDCLHLDIRDGILWYRQCWETKPERLKDEAKSWYHVCWSSALWYRYPGRKDDGFMEEEPKTGRGFLNILLSCKMIYAEAIGVLYQSNRFDFRRAASLARLPHVILPHRLQQLRNLSLHVSMRGGMIWNRRTTVEQQLSSLVPTYRSFDENQSAFWHEACDVLASLKQLQRLRITIFGNSSSFLPMLDEESVAAVLEPLRDVHAAVFTVVWVGALKEGAMEKLQGFPFPVAHRTTESMFEGDTW</sequence>
<protein>
    <recommendedName>
        <fullName evidence="1">DUF7730 domain-containing protein</fullName>
    </recommendedName>
</protein>
<proteinExistence type="predicted"/>
<dbReference type="AlphaFoldDB" id="A0A9P3CT77"/>
<dbReference type="EMBL" id="BOLY01000008">
    <property type="protein sequence ID" value="GIZ48431.1"/>
    <property type="molecule type" value="Genomic_DNA"/>
</dbReference>
<feature type="domain" description="DUF7730" evidence="1">
    <location>
        <begin position="75"/>
        <end position="309"/>
    </location>
</feature>
<evidence type="ECO:0000313" key="2">
    <source>
        <dbReference type="EMBL" id="GIZ48431.1"/>
    </source>
</evidence>
<organism evidence="2 3">
    <name type="scientific">Cercospora kikuchii</name>
    <dbReference type="NCBI Taxonomy" id="84275"/>
    <lineage>
        <taxon>Eukaryota</taxon>
        <taxon>Fungi</taxon>
        <taxon>Dikarya</taxon>
        <taxon>Ascomycota</taxon>
        <taxon>Pezizomycotina</taxon>
        <taxon>Dothideomycetes</taxon>
        <taxon>Dothideomycetidae</taxon>
        <taxon>Mycosphaerellales</taxon>
        <taxon>Mycosphaerellaceae</taxon>
        <taxon>Cercospora</taxon>
    </lineage>
</organism>
<dbReference type="Proteomes" id="UP000825890">
    <property type="component" value="Unassembled WGS sequence"/>
</dbReference>
<name>A0A9P3CT77_9PEZI</name>
<dbReference type="RefSeq" id="XP_044662918.1">
    <property type="nucleotide sequence ID" value="XM_044806983.1"/>
</dbReference>
<reference evidence="2 3" key="1">
    <citation type="submission" date="2021-01" db="EMBL/GenBank/DDBJ databases">
        <title>Cercospora kikuchii MAFF 305040 whole genome shotgun sequence.</title>
        <authorList>
            <person name="Kashiwa T."/>
            <person name="Suzuki T."/>
        </authorList>
    </citation>
    <scope>NUCLEOTIDE SEQUENCE [LARGE SCALE GENOMIC DNA]</scope>
    <source>
        <strain evidence="2 3">MAFF 305040</strain>
    </source>
</reference>